<protein>
    <submittedName>
        <fullName evidence="2">Uncharacterized protein</fullName>
    </submittedName>
</protein>
<evidence type="ECO:0000313" key="3">
    <source>
        <dbReference type="Proteomes" id="UP000183461"/>
    </source>
</evidence>
<dbReference type="RefSeq" id="WP_072300690.1">
    <property type="nucleotide sequence ID" value="NZ_FPIP01000007.1"/>
</dbReference>
<keyword evidence="1" id="KW-0472">Membrane</keyword>
<dbReference type="AlphaFoldDB" id="A0A1K1P342"/>
<proteinExistence type="predicted"/>
<evidence type="ECO:0000256" key="1">
    <source>
        <dbReference type="SAM" id="Phobius"/>
    </source>
</evidence>
<sequence>MKKKSGKAYIISGAILLLAGILANIRTIFLLVNILTAPEPEGIGIIGGADAPTAIFLTDRLFGELNIIEKAGLLLIIIAPVLIIIGIVKCLCTKRRFKDSE</sequence>
<dbReference type="EMBL" id="FPIP01000007">
    <property type="protein sequence ID" value="SFW42192.1"/>
    <property type="molecule type" value="Genomic_DNA"/>
</dbReference>
<gene>
    <name evidence="2" type="ORF">SAMN02910280_2448</name>
</gene>
<reference evidence="2 3" key="1">
    <citation type="submission" date="2016-11" db="EMBL/GenBank/DDBJ databases">
        <authorList>
            <person name="Jaros S."/>
            <person name="Januszkiewicz K."/>
            <person name="Wedrychowicz H."/>
        </authorList>
    </citation>
    <scope>NUCLEOTIDE SEQUENCE [LARGE SCALE GENOMIC DNA]</scope>
    <source>
        <strain evidence="2 3">YL228</strain>
    </source>
</reference>
<name>A0A1K1P342_RUMFL</name>
<feature type="transmembrane region" description="Helical" evidence="1">
    <location>
        <begin position="9"/>
        <end position="32"/>
    </location>
</feature>
<dbReference type="Proteomes" id="UP000183461">
    <property type="component" value="Unassembled WGS sequence"/>
</dbReference>
<evidence type="ECO:0000313" key="2">
    <source>
        <dbReference type="EMBL" id="SFW42192.1"/>
    </source>
</evidence>
<keyword evidence="1" id="KW-0812">Transmembrane</keyword>
<accession>A0A1K1P342</accession>
<organism evidence="2 3">
    <name type="scientific">Ruminococcus flavefaciens</name>
    <dbReference type="NCBI Taxonomy" id="1265"/>
    <lineage>
        <taxon>Bacteria</taxon>
        <taxon>Bacillati</taxon>
        <taxon>Bacillota</taxon>
        <taxon>Clostridia</taxon>
        <taxon>Eubacteriales</taxon>
        <taxon>Oscillospiraceae</taxon>
        <taxon>Ruminococcus</taxon>
    </lineage>
</organism>
<feature type="transmembrane region" description="Helical" evidence="1">
    <location>
        <begin position="71"/>
        <end position="92"/>
    </location>
</feature>
<keyword evidence="1" id="KW-1133">Transmembrane helix</keyword>